<dbReference type="InterPro" id="IPR002560">
    <property type="entry name" value="Transposase_DDE"/>
</dbReference>
<accession>A0A917UF54</accession>
<keyword evidence="3" id="KW-1185">Reference proteome</keyword>
<reference evidence="2" key="2">
    <citation type="submission" date="2020-09" db="EMBL/GenBank/DDBJ databases">
        <authorList>
            <person name="Sun Q."/>
            <person name="Ohkuma M."/>
        </authorList>
    </citation>
    <scope>NUCLEOTIDE SEQUENCE</scope>
    <source>
        <strain evidence="2">JCM 19831</strain>
    </source>
</reference>
<name>A0A917UF54_9ACTN</name>
<evidence type="ECO:0000313" key="2">
    <source>
        <dbReference type="EMBL" id="GGM81545.1"/>
    </source>
</evidence>
<feature type="domain" description="Transposase IS204/IS1001/IS1096/IS1165 DDE" evidence="1">
    <location>
        <begin position="108"/>
        <end position="171"/>
    </location>
</feature>
<dbReference type="PANTHER" id="PTHR33498:SF1">
    <property type="entry name" value="TRANSPOSASE FOR INSERTION SEQUENCE ELEMENT IS1557"/>
    <property type="match status" value="1"/>
</dbReference>
<evidence type="ECO:0000313" key="3">
    <source>
        <dbReference type="Proteomes" id="UP000642070"/>
    </source>
</evidence>
<dbReference type="Proteomes" id="UP000642070">
    <property type="component" value="Unassembled WGS sequence"/>
</dbReference>
<comment type="caution">
    <text evidence="2">The sequence shown here is derived from an EMBL/GenBank/DDBJ whole genome shotgun (WGS) entry which is preliminary data.</text>
</comment>
<dbReference type="AlphaFoldDB" id="A0A917UF54"/>
<gene>
    <name evidence="2" type="ORF">GCM10007977_098710</name>
</gene>
<dbReference type="PANTHER" id="PTHR33498">
    <property type="entry name" value="TRANSPOSASE FOR INSERTION SEQUENCE ELEMENT IS1557"/>
    <property type="match status" value="1"/>
</dbReference>
<organism evidence="2 3">
    <name type="scientific">Dactylosporangium sucinum</name>
    <dbReference type="NCBI Taxonomy" id="1424081"/>
    <lineage>
        <taxon>Bacteria</taxon>
        <taxon>Bacillati</taxon>
        <taxon>Actinomycetota</taxon>
        <taxon>Actinomycetes</taxon>
        <taxon>Micromonosporales</taxon>
        <taxon>Micromonosporaceae</taxon>
        <taxon>Dactylosporangium</taxon>
    </lineage>
</organism>
<dbReference type="EMBL" id="BMPI01000086">
    <property type="protein sequence ID" value="GGM81545.1"/>
    <property type="molecule type" value="Genomic_DNA"/>
</dbReference>
<dbReference type="InterPro" id="IPR047951">
    <property type="entry name" value="Transpos_ISL3"/>
</dbReference>
<reference evidence="2" key="1">
    <citation type="journal article" date="2014" name="Int. J. Syst. Evol. Microbiol.">
        <title>Complete genome sequence of Corynebacterium casei LMG S-19264T (=DSM 44701T), isolated from a smear-ripened cheese.</title>
        <authorList>
            <consortium name="US DOE Joint Genome Institute (JGI-PGF)"/>
            <person name="Walter F."/>
            <person name="Albersmeier A."/>
            <person name="Kalinowski J."/>
            <person name="Ruckert C."/>
        </authorList>
    </citation>
    <scope>NUCLEOTIDE SEQUENCE</scope>
    <source>
        <strain evidence="2">JCM 19831</strain>
    </source>
</reference>
<protein>
    <recommendedName>
        <fullName evidence="1">Transposase IS204/IS1001/IS1096/IS1165 DDE domain-containing protein</fullName>
    </recommendedName>
</protein>
<dbReference type="Pfam" id="PF01610">
    <property type="entry name" value="DDE_Tnp_ISL3"/>
    <property type="match status" value="1"/>
</dbReference>
<sequence>MHAYHVRRLADLPVGGRGVVLELRVRRLACRNSGCVRRTFREQVPRLAARWARCTLRLTSLIARIGVAVAGRAGAAVLSGFGTRVSRSTVLRQVMALPIPHLPAPVVVSVDDFALRRGRRYASLIIDAVTHRRVDVLPDRKAATLAAWLREHPGIEVVCRDGSAAYAEAIRQ</sequence>
<evidence type="ECO:0000259" key="1">
    <source>
        <dbReference type="Pfam" id="PF01610"/>
    </source>
</evidence>
<proteinExistence type="predicted"/>